<evidence type="ECO:0000256" key="3">
    <source>
        <dbReference type="ARBA" id="ARBA00023015"/>
    </source>
</evidence>
<dbReference type="PROSITE" id="PS50048">
    <property type="entry name" value="ZN2_CY6_FUNGAL_2"/>
    <property type="match status" value="1"/>
</dbReference>
<dbReference type="Pfam" id="PF00172">
    <property type="entry name" value="Zn_clus"/>
    <property type="match status" value="1"/>
</dbReference>
<organism evidence="7 8">
    <name type="scientific">Cristinia sonorae</name>
    <dbReference type="NCBI Taxonomy" id="1940300"/>
    <lineage>
        <taxon>Eukaryota</taxon>
        <taxon>Fungi</taxon>
        <taxon>Dikarya</taxon>
        <taxon>Basidiomycota</taxon>
        <taxon>Agaricomycotina</taxon>
        <taxon>Agaricomycetes</taxon>
        <taxon>Agaricomycetidae</taxon>
        <taxon>Agaricales</taxon>
        <taxon>Pleurotineae</taxon>
        <taxon>Stephanosporaceae</taxon>
        <taxon>Cristinia</taxon>
    </lineage>
</organism>
<keyword evidence="2" id="KW-0479">Metal-binding</keyword>
<dbReference type="GO" id="GO:0008270">
    <property type="term" value="F:zinc ion binding"/>
    <property type="evidence" value="ECO:0007669"/>
    <property type="project" value="InterPro"/>
</dbReference>
<evidence type="ECO:0000256" key="5">
    <source>
        <dbReference type="ARBA" id="ARBA00023242"/>
    </source>
</evidence>
<dbReference type="AlphaFoldDB" id="A0A8K0UK54"/>
<evidence type="ECO:0000313" key="7">
    <source>
        <dbReference type="EMBL" id="KAH8093820.1"/>
    </source>
</evidence>
<evidence type="ECO:0000313" key="8">
    <source>
        <dbReference type="Proteomes" id="UP000813824"/>
    </source>
</evidence>
<evidence type="ECO:0000256" key="1">
    <source>
        <dbReference type="ARBA" id="ARBA00004123"/>
    </source>
</evidence>
<dbReference type="GO" id="GO:0000981">
    <property type="term" value="F:DNA-binding transcription factor activity, RNA polymerase II-specific"/>
    <property type="evidence" value="ECO:0007669"/>
    <property type="project" value="InterPro"/>
</dbReference>
<keyword evidence="3" id="KW-0805">Transcription regulation</keyword>
<dbReference type="Pfam" id="PF04082">
    <property type="entry name" value="Fungal_trans"/>
    <property type="match status" value="1"/>
</dbReference>
<feature type="domain" description="Zn(2)-C6 fungal-type" evidence="6">
    <location>
        <begin position="14"/>
        <end position="46"/>
    </location>
</feature>
<sequence length="544" mass="61082">MSSEPSTHLERGKACTPCRRRKMKCDGNKPHCNQCIRSNRVAECEFSEVSVPSTARLLEQHIAKLQTRIQELEQDDPEAVRLHDPRVFFNQPQAAPSQQGQDWWAMPEPPVQLAGEFVGRFFSFSFAIGFFMDKSRFLTTFFNPTVSKPRPPFVLRNAIYLWGIYASPDEQCKARYPLFLDRTLRSIHIALSALQPRDILSVLQAEILLAYFFFHNGRLAEGKFYSDAAVSLSIICSLHKIRAPQGYNLAATHQDMVDDTSTFIAPVKSAAEEGERIHAWWTVFVLDKCWVIALGSPSIIVEVRENAATWIETQWPMTLEEYEQPQGFGVNPGRTIQSFLDGLLAGNNGQDSSRLATIAKAAALYEHANRHATLWKTDITARQGDFMRLDSCVERFKQTLPTLVHSQNPSHEVLHSLLLVYTLSQCATIQLHVRFVRQNSTSRSRCLAAANAVVRFAQTLPIQQLKFVNPIMAVLYSSTADVILDGLRSLRSMRSAWASSAALPGDDVLEATLGQLIAVTEHFATNSPIMSTQLEKIRQSQTDA</sequence>
<evidence type="ECO:0000259" key="6">
    <source>
        <dbReference type="PROSITE" id="PS50048"/>
    </source>
</evidence>
<dbReference type="PANTHER" id="PTHR47338">
    <property type="entry name" value="ZN(II)2CYS6 TRANSCRIPTION FACTOR (EUROFUNG)-RELATED"/>
    <property type="match status" value="1"/>
</dbReference>
<dbReference type="SUPFAM" id="SSF57701">
    <property type="entry name" value="Zn2/Cys6 DNA-binding domain"/>
    <property type="match status" value="1"/>
</dbReference>
<evidence type="ECO:0000256" key="2">
    <source>
        <dbReference type="ARBA" id="ARBA00022723"/>
    </source>
</evidence>
<accession>A0A8K0UK54</accession>
<gene>
    <name evidence="7" type="ORF">BXZ70DRAFT_385284</name>
</gene>
<dbReference type="GO" id="GO:0005634">
    <property type="term" value="C:nucleus"/>
    <property type="evidence" value="ECO:0007669"/>
    <property type="project" value="UniProtKB-SubCell"/>
</dbReference>
<dbReference type="SMART" id="SM00066">
    <property type="entry name" value="GAL4"/>
    <property type="match status" value="1"/>
</dbReference>
<dbReference type="GO" id="GO:0006351">
    <property type="term" value="P:DNA-templated transcription"/>
    <property type="evidence" value="ECO:0007669"/>
    <property type="project" value="InterPro"/>
</dbReference>
<dbReference type="GO" id="GO:0003677">
    <property type="term" value="F:DNA binding"/>
    <property type="evidence" value="ECO:0007669"/>
    <property type="project" value="InterPro"/>
</dbReference>
<dbReference type="InterPro" id="IPR007219">
    <property type="entry name" value="XnlR_reg_dom"/>
</dbReference>
<keyword evidence="5" id="KW-0539">Nucleus</keyword>
<dbReference type="PANTHER" id="PTHR47338:SF29">
    <property type="entry name" value="ZN(2)-C6 FUNGAL-TYPE DOMAIN-CONTAINING PROTEIN"/>
    <property type="match status" value="1"/>
</dbReference>
<dbReference type="PROSITE" id="PS00463">
    <property type="entry name" value="ZN2_CY6_FUNGAL_1"/>
    <property type="match status" value="1"/>
</dbReference>
<dbReference type="CDD" id="cd12148">
    <property type="entry name" value="fungal_TF_MHR"/>
    <property type="match status" value="1"/>
</dbReference>
<reference evidence="7" key="1">
    <citation type="journal article" date="2021" name="New Phytol.">
        <title>Evolutionary innovations through gain and loss of genes in the ectomycorrhizal Boletales.</title>
        <authorList>
            <person name="Wu G."/>
            <person name="Miyauchi S."/>
            <person name="Morin E."/>
            <person name="Kuo A."/>
            <person name="Drula E."/>
            <person name="Varga T."/>
            <person name="Kohler A."/>
            <person name="Feng B."/>
            <person name="Cao Y."/>
            <person name="Lipzen A."/>
            <person name="Daum C."/>
            <person name="Hundley H."/>
            <person name="Pangilinan J."/>
            <person name="Johnson J."/>
            <person name="Barry K."/>
            <person name="LaButti K."/>
            <person name="Ng V."/>
            <person name="Ahrendt S."/>
            <person name="Min B."/>
            <person name="Choi I.G."/>
            <person name="Park H."/>
            <person name="Plett J.M."/>
            <person name="Magnuson J."/>
            <person name="Spatafora J.W."/>
            <person name="Nagy L.G."/>
            <person name="Henrissat B."/>
            <person name="Grigoriev I.V."/>
            <person name="Yang Z.L."/>
            <person name="Xu J."/>
            <person name="Martin F.M."/>
        </authorList>
    </citation>
    <scope>NUCLEOTIDE SEQUENCE</scope>
    <source>
        <strain evidence="7">KKN 215</strain>
    </source>
</reference>
<dbReference type="EMBL" id="JAEVFJ010000028">
    <property type="protein sequence ID" value="KAH8093820.1"/>
    <property type="molecule type" value="Genomic_DNA"/>
</dbReference>
<keyword evidence="8" id="KW-1185">Reference proteome</keyword>
<evidence type="ECO:0000256" key="4">
    <source>
        <dbReference type="ARBA" id="ARBA00023163"/>
    </source>
</evidence>
<dbReference type="InterPro" id="IPR036864">
    <property type="entry name" value="Zn2-C6_fun-type_DNA-bd_sf"/>
</dbReference>
<name>A0A8K0UK54_9AGAR</name>
<proteinExistence type="predicted"/>
<dbReference type="OrthoDB" id="2309723at2759"/>
<dbReference type="Proteomes" id="UP000813824">
    <property type="component" value="Unassembled WGS sequence"/>
</dbReference>
<comment type="subcellular location">
    <subcellularLocation>
        <location evidence="1">Nucleus</location>
    </subcellularLocation>
</comment>
<keyword evidence="4" id="KW-0804">Transcription</keyword>
<dbReference type="CDD" id="cd00067">
    <property type="entry name" value="GAL4"/>
    <property type="match status" value="1"/>
</dbReference>
<dbReference type="InterPro" id="IPR050815">
    <property type="entry name" value="TF_fung"/>
</dbReference>
<dbReference type="Gene3D" id="4.10.240.10">
    <property type="entry name" value="Zn(2)-C6 fungal-type DNA-binding domain"/>
    <property type="match status" value="1"/>
</dbReference>
<comment type="caution">
    <text evidence="7">The sequence shown here is derived from an EMBL/GenBank/DDBJ whole genome shotgun (WGS) entry which is preliminary data.</text>
</comment>
<protein>
    <recommendedName>
        <fullName evidence="6">Zn(2)-C6 fungal-type domain-containing protein</fullName>
    </recommendedName>
</protein>
<dbReference type="InterPro" id="IPR001138">
    <property type="entry name" value="Zn2Cys6_DnaBD"/>
</dbReference>